<evidence type="ECO:0000313" key="5">
    <source>
        <dbReference type="EMBL" id="ACL63003.1"/>
    </source>
</evidence>
<dbReference type="InterPro" id="IPR028939">
    <property type="entry name" value="P5C_Rdtase_cat_N"/>
</dbReference>
<dbReference type="SUPFAM" id="SSF51735">
    <property type="entry name" value="NAD(P)-binding Rossmann-fold domains"/>
    <property type="match status" value="1"/>
</dbReference>
<dbReference type="AlphaFoldDB" id="B8IWW2"/>
<dbReference type="GO" id="GO:0004735">
    <property type="term" value="F:pyrroline-5-carboxylate reductase activity"/>
    <property type="evidence" value="ECO:0007669"/>
    <property type="project" value="TreeGrafter"/>
</dbReference>
<dbReference type="InterPro" id="IPR008927">
    <property type="entry name" value="6-PGluconate_DH-like_C_sf"/>
</dbReference>
<geneLocation type="plasmid" evidence="5 6">
    <name>pMNOD02</name>
</geneLocation>
<reference evidence="6" key="1">
    <citation type="submission" date="2009-01" db="EMBL/GenBank/DDBJ databases">
        <title>Complete sequence of plasmid 2 of Methylobacterium nodulans ORS 2060.</title>
        <authorList>
            <consortium name="US DOE Joint Genome Institute"/>
            <person name="Lucas S."/>
            <person name="Copeland A."/>
            <person name="Lapidus A."/>
            <person name="Glavina del Rio T."/>
            <person name="Dalin E."/>
            <person name="Tice H."/>
            <person name="Bruce D."/>
            <person name="Goodwin L."/>
            <person name="Pitluck S."/>
            <person name="Sims D."/>
            <person name="Brettin T."/>
            <person name="Detter J.C."/>
            <person name="Han C."/>
            <person name="Larimer F."/>
            <person name="Land M."/>
            <person name="Hauser L."/>
            <person name="Kyrpides N."/>
            <person name="Ivanova N."/>
            <person name="Marx C.J."/>
            <person name="Richardson P."/>
        </authorList>
    </citation>
    <scope>NUCLEOTIDE SEQUENCE [LARGE SCALE GENOMIC DNA]</scope>
    <source>
        <strain evidence="6">LMG 21967 / CNCM I-2342 / ORS 2060</strain>
        <plasmid evidence="6">Plasmid pMNOD02</plasmid>
    </source>
</reference>
<organism evidence="5 6">
    <name type="scientific">Methylobacterium nodulans (strain LMG 21967 / CNCM I-2342 / ORS 2060)</name>
    <dbReference type="NCBI Taxonomy" id="460265"/>
    <lineage>
        <taxon>Bacteria</taxon>
        <taxon>Pseudomonadati</taxon>
        <taxon>Pseudomonadota</taxon>
        <taxon>Alphaproteobacteria</taxon>
        <taxon>Hyphomicrobiales</taxon>
        <taxon>Methylobacteriaceae</taxon>
        <taxon>Methylobacterium</taxon>
    </lineage>
</organism>
<evidence type="ECO:0000256" key="1">
    <source>
        <dbReference type="ARBA" id="ARBA00005525"/>
    </source>
</evidence>
<feature type="region of interest" description="Disordered" evidence="2">
    <location>
        <begin position="275"/>
        <end position="303"/>
    </location>
</feature>
<dbReference type="Proteomes" id="UP000008207">
    <property type="component" value="Plasmid pMNOD02"/>
</dbReference>
<evidence type="ECO:0000259" key="3">
    <source>
        <dbReference type="Pfam" id="PF03807"/>
    </source>
</evidence>
<dbReference type="SUPFAM" id="SSF48179">
    <property type="entry name" value="6-phosphogluconate dehydrogenase C-terminal domain-like"/>
    <property type="match status" value="1"/>
</dbReference>
<keyword evidence="5" id="KW-0614">Plasmid</keyword>
<dbReference type="Pfam" id="PF14748">
    <property type="entry name" value="P5CR_dimer"/>
    <property type="match status" value="1"/>
</dbReference>
<dbReference type="InterPro" id="IPR029036">
    <property type="entry name" value="P5CR_dimer"/>
</dbReference>
<dbReference type="Gene3D" id="1.10.3730.10">
    <property type="entry name" value="ProC C-terminal domain-like"/>
    <property type="match status" value="1"/>
</dbReference>
<gene>
    <name evidence="5" type="ordered locus">Mnod_8008</name>
</gene>
<dbReference type="InterPro" id="IPR036291">
    <property type="entry name" value="NAD(P)-bd_dom_sf"/>
</dbReference>
<evidence type="ECO:0000259" key="4">
    <source>
        <dbReference type="Pfam" id="PF14748"/>
    </source>
</evidence>
<dbReference type="RefSeq" id="WP_012631205.1">
    <property type="nucleotide sequence ID" value="NC_011887.1"/>
</dbReference>
<feature type="domain" description="Pyrroline-5-carboxylate reductase dimerisation" evidence="4">
    <location>
        <begin position="172"/>
        <end position="271"/>
    </location>
</feature>
<dbReference type="PANTHER" id="PTHR11645:SF53">
    <property type="entry name" value="PYRROLINE-5-CARBOXYLATE REDUCTASE 3"/>
    <property type="match status" value="1"/>
</dbReference>
<evidence type="ECO:0000256" key="2">
    <source>
        <dbReference type="SAM" id="MobiDB-lite"/>
    </source>
</evidence>
<dbReference type="GO" id="GO:0055129">
    <property type="term" value="P:L-proline biosynthetic process"/>
    <property type="evidence" value="ECO:0007669"/>
    <property type="project" value="TreeGrafter"/>
</dbReference>
<evidence type="ECO:0000313" key="6">
    <source>
        <dbReference type="Proteomes" id="UP000008207"/>
    </source>
</evidence>
<proteinExistence type="inferred from homology"/>
<comment type="similarity">
    <text evidence="1">Belongs to the pyrroline-5-carboxylate reductase family.</text>
</comment>
<keyword evidence="6" id="KW-1185">Reference proteome</keyword>
<accession>B8IWW2</accession>
<dbReference type="Gene3D" id="3.40.50.720">
    <property type="entry name" value="NAD(P)-binding Rossmann-like Domain"/>
    <property type="match status" value="1"/>
</dbReference>
<name>B8IWW2_METNO</name>
<dbReference type="PANTHER" id="PTHR11645">
    <property type="entry name" value="PYRROLINE-5-CARBOXYLATE REDUCTASE"/>
    <property type="match status" value="1"/>
</dbReference>
<dbReference type="Pfam" id="PF03807">
    <property type="entry name" value="F420_oxidored"/>
    <property type="match status" value="1"/>
</dbReference>
<dbReference type="KEGG" id="mno:Mnod_8008"/>
<dbReference type="EMBL" id="CP001351">
    <property type="protein sequence ID" value="ACL63003.1"/>
    <property type="molecule type" value="Genomic_DNA"/>
</dbReference>
<sequence>MKPSARPLDPAPTVGLIGLGRIGMVLLAALRRFAPETRVIAAGRDPARVAAATAAWPGVEVMDSERLAVHANVVVPCLPPEAYRDGVSAVAPHMRADAVLMSVTNAVPLPDLGCRCARPIVKVILSPAHAAGRGVCLVTPSPGAGPEQVERICALLQRFCRPVLADPADGRIASNLAGSAPAILAAFCSAFLEANAARARAFGPTELRAMMTESVAALAAILDEGLSFEDVVARTATPGGTTEAAIAALNAEAPALCGRLVDATFQREAQLLAIPPRTRDRPHAGSACKADPSDIPSGELPCR</sequence>
<protein>
    <submittedName>
        <fullName evidence="5">NADP oxidoreductase coenzyme F420-dependent</fullName>
    </submittedName>
</protein>
<dbReference type="HOGENOM" id="CLU_846805_0_0_5"/>
<feature type="domain" description="Pyrroline-5-carboxylate reductase catalytic N-terminal" evidence="3">
    <location>
        <begin position="13"/>
        <end position="105"/>
    </location>
</feature>